<reference evidence="8" key="1">
    <citation type="submission" date="2023-03" db="EMBL/GenBank/DDBJ databases">
        <title>Massive genome expansion in bonnet fungi (Mycena s.s.) driven by repeated elements and novel gene families across ecological guilds.</title>
        <authorList>
            <consortium name="Lawrence Berkeley National Laboratory"/>
            <person name="Harder C.B."/>
            <person name="Miyauchi S."/>
            <person name="Viragh M."/>
            <person name="Kuo A."/>
            <person name="Thoen E."/>
            <person name="Andreopoulos B."/>
            <person name="Lu D."/>
            <person name="Skrede I."/>
            <person name="Drula E."/>
            <person name="Henrissat B."/>
            <person name="Morin E."/>
            <person name="Kohler A."/>
            <person name="Barry K."/>
            <person name="LaButti K."/>
            <person name="Morin E."/>
            <person name="Salamov A."/>
            <person name="Lipzen A."/>
            <person name="Mereny Z."/>
            <person name="Hegedus B."/>
            <person name="Baldrian P."/>
            <person name="Stursova M."/>
            <person name="Weitz H."/>
            <person name="Taylor A."/>
            <person name="Grigoriev I.V."/>
            <person name="Nagy L.G."/>
            <person name="Martin F."/>
            <person name="Kauserud H."/>
        </authorList>
    </citation>
    <scope>NUCLEOTIDE SEQUENCE</scope>
    <source>
        <strain evidence="8">CBHHK182m</strain>
    </source>
</reference>
<evidence type="ECO:0000313" key="9">
    <source>
        <dbReference type="Proteomes" id="UP001215598"/>
    </source>
</evidence>
<dbReference type="GO" id="GO:0071949">
    <property type="term" value="F:FAD binding"/>
    <property type="evidence" value="ECO:0007669"/>
    <property type="project" value="InterPro"/>
</dbReference>
<evidence type="ECO:0000256" key="5">
    <source>
        <dbReference type="ARBA" id="ARBA00023033"/>
    </source>
</evidence>
<evidence type="ECO:0000256" key="6">
    <source>
        <dbReference type="SAM" id="MobiDB-lite"/>
    </source>
</evidence>
<dbReference type="EMBL" id="JARKIB010000034">
    <property type="protein sequence ID" value="KAJ7761807.1"/>
    <property type="molecule type" value="Genomic_DNA"/>
</dbReference>
<keyword evidence="2" id="KW-0285">Flavoprotein</keyword>
<dbReference type="Pfam" id="PF01494">
    <property type="entry name" value="FAD_binding_3"/>
    <property type="match status" value="1"/>
</dbReference>
<dbReference type="GO" id="GO:0004497">
    <property type="term" value="F:monooxygenase activity"/>
    <property type="evidence" value="ECO:0007669"/>
    <property type="project" value="UniProtKB-KW"/>
</dbReference>
<proteinExistence type="inferred from homology"/>
<dbReference type="PRINTS" id="PR00420">
    <property type="entry name" value="RNGMNOXGNASE"/>
</dbReference>
<evidence type="ECO:0000256" key="3">
    <source>
        <dbReference type="ARBA" id="ARBA00022827"/>
    </source>
</evidence>
<comment type="caution">
    <text evidence="8">The sequence shown here is derived from an EMBL/GenBank/DDBJ whole genome shotgun (WGS) entry which is preliminary data.</text>
</comment>
<evidence type="ECO:0000256" key="1">
    <source>
        <dbReference type="ARBA" id="ARBA00007992"/>
    </source>
</evidence>
<comment type="similarity">
    <text evidence="1">Belongs to the paxM FAD-dependent monooxygenase family.</text>
</comment>
<evidence type="ECO:0000256" key="4">
    <source>
        <dbReference type="ARBA" id="ARBA00023002"/>
    </source>
</evidence>
<gene>
    <name evidence="8" type="ORF">B0H16DRAFT_1530601</name>
</gene>
<dbReference type="SUPFAM" id="SSF51905">
    <property type="entry name" value="FAD/NAD(P)-binding domain"/>
    <property type="match status" value="1"/>
</dbReference>
<keyword evidence="5" id="KW-0503">Monooxygenase</keyword>
<dbReference type="PANTHER" id="PTHR13789">
    <property type="entry name" value="MONOOXYGENASE"/>
    <property type="match status" value="1"/>
</dbReference>
<dbReference type="Proteomes" id="UP001215598">
    <property type="component" value="Unassembled WGS sequence"/>
</dbReference>
<dbReference type="AlphaFoldDB" id="A0AAD7NIF8"/>
<keyword evidence="3" id="KW-0274">FAD</keyword>
<protein>
    <submittedName>
        <fullName evidence="8">Salicylate hydroxylase</fullName>
    </submittedName>
</protein>
<sequence length="433" mass="47724">MKELSVLIVGAGIGGLQTALALAADGHTVTVLESVKEFLEVGAGIRVSPNSSRLSLSWGVDLDSVKKEISRGNRFVDWHGASLLECPFDDVKARYGAPYYFIHRADLIDALVLAVKKQPNITLRMGTSVAAYDFETPAVTTSGSERFTADLIICADGIKSAVRSAINGRRVDPVDTGDVAYRILVPAAPLLADPEMRHLVTNSWAVHWMGPEAHAVGYPLRGGVLYNVIIDVTHTTDRGAPIGLDEWRSEADNAHLVERFANWCPEVRKLCALTGTYLKWKLADFDQLDRWVHPSGRVALLGDACHPMMPYMAQGAAQATEDAATLAAALRAHDDISTALAVYEAKRKPRAAYVAHNTRVLQDWLHLYDGSEQERRDELMRHDNSNNPMFWGFSERKDWLFGHDATVLQDQPIPSSPPKPDPRASVYHETAKL</sequence>
<keyword evidence="9" id="KW-1185">Reference proteome</keyword>
<dbReference type="InterPro" id="IPR036188">
    <property type="entry name" value="FAD/NAD-bd_sf"/>
</dbReference>
<feature type="domain" description="FAD-binding" evidence="7">
    <location>
        <begin position="4"/>
        <end position="357"/>
    </location>
</feature>
<evidence type="ECO:0000259" key="7">
    <source>
        <dbReference type="Pfam" id="PF01494"/>
    </source>
</evidence>
<name>A0AAD7NIF8_9AGAR</name>
<dbReference type="InterPro" id="IPR002938">
    <property type="entry name" value="FAD-bd"/>
</dbReference>
<dbReference type="PANTHER" id="PTHR13789:SF147">
    <property type="entry name" value="PUTATIVE (AFU_ORTHOLOGUE AFUA_2G01950)-RELATED"/>
    <property type="match status" value="1"/>
</dbReference>
<dbReference type="Gene3D" id="3.50.50.60">
    <property type="entry name" value="FAD/NAD(P)-binding domain"/>
    <property type="match status" value="1"/>
</dbReference>
<evidence type="ECO:0000313" key="8">
    <source>
        <dbReference type="EMBL" id="KAJ7761807.1"/>
    </source>
</evidence>
<organism evidence="8 9">
    <name type="scientific">Mycena metata</name>
    <dbReference type="NCBI Taxonomy" id="1033252"/>
    <lineage>
        <taxon>Eukaryota</taxon>
        <taxon>Fungi</taxon>
        <taxon>Dikarya</taxon>
        <taxon>Basidiomycota</taxon>
        <taxon>Agaricomycotina</taxon>
        <taxon>Agaricomycetes</taxon>
        <taxon>Agaricomycetidae</taxon>
        <taxon>Agaricales</taxon>
        <taxon>Marasmiineae</taxon>
        <taxon>Mycenaceae</taxon>
        <taxon>Mycena</taxon>
    </lineage>
</organism>
<dbReference type="InterPro" id="IPR050493">
    <property type="entry name" value="FAD-dep_Monooxygenase_BioMet"/>
</dbReference>
<dbReference type="SUPFAM" id="SSF54373">
    <property type="entry name" value="FAD-linked reductases, C-terminal domain"/>
    <property type="match status" value="1"/>
</dbReference>
<evidence type="ECO:0000256" key="2">
    <source>
        <dbReference type="ARBA" id="ARBA00022630"/>
    </source>
</evidence>
<accession>A0AAD7NIF8</accession>
<keyword evidence="4" id="KW-0560">Oxidoreductase</keyword>
<feature type="region of interest" description="Disordered" evidence="6">
    <location>
        <begin position="408"/>
        <end position="433"/>
    </location>
</feature>